<keyword evidence="3" id="KW-0479">Metal-binding</keyword>
<evidence type="ECO:0000313" key="6">
    <source>
        <dbReference type="EMBL" id="QIP12365.1"/>
    </source>
</evidence>
<dbReference type="CDD" id="cd02968">
    <property type="entry name" value="SCO"/>
    <property type="match status" value="1"/>
</dbReference>
<dbReference type="InterPro" id="IPR013766">
    <property type="entry name" value="Thioredoxin_domain"/>
</dbReference>
<dbReference type="PANTHER" id="PTHR12151:SF25">
    <property type="entry name" value="LINALOOL DEHYDRATASE_ISOMERASE DOMAIN-CONTAINING PROTEIN"/>
    <property type="match status" value="1"/>
</dbReference>
<feature type="disulfide bond" description="Redox-active" evidence="4">
    <location>
        <begin position="100"/>
        <end position="104"/>
    </location>
</feature>
<evidence type="ECO:0000259" key="5">
    <source>
        <dbReference type="PROSITE" id="PS51352"/>
    </source>
</evidence>
<name>A0A6G9AJB5_9BACT</name>
<keyword evidence="2 3" id="KW-0186">Copper</keyword>
<dbReference type="EMBL" id="CP050063">
    <property type="protein sequence ID" value="QIP12365.1"/>
    <property type="molecule type" value="Genomic_DNA"/>
</dbReference>
<dbReference type="Pfam" id="PF02630">
    <property type="entry name" value="SCO1-SenC"/>
    <property type="match status" value="1"/>
</dbReference>
<evidence type="ECO:0000313" key="7">
    <source>
        <dbReference type="Proteomes" id="UP000501802"/>
    </source>
</evidence>
<dbReference type="KEGG" id="spib:G8759_06860"/>
<dbReference type="Gene3D" id="3.40.30.10">
    <property type="entry name" value="Glutaredoxin"/>
    <property type="match status" value="1"/>
</dbReference>
<feature type="domain" description="Thioredoxin" evidence="5">
    <location>
        <begin position="40"/>
        <end position="227"/>
    </location>
</feature>
<dbReference type="InterPro" id="IPR003782">
    <property type="entry name" value="SCO1/SenC"/>
</dbReference>
<evidence type="ECO:0000256" key="1">
    <source>
        <dbReference type="ARBA" id="ARBA00010996"/>
    </source>
</evidence>
<organism evidence="6 7">
    <name type="scientific">Spirosoma aureum</name>
    <dbReference type="NCBI Taxonomy" id="2692134"/>
    <lineage>
        <taxon>Bacteria</taxon>
        <taxon>Pseudomonadati</taxon>
        <taxon>Bacteroidota</taxon>
        <taxon>Cytophagia</taxon>
        <taxon>Cytophagales</taxon>
        <taxon>Cytophagaceae</taxon>
        <taxon>Spirosoma</taxon>
    </lineage>
</organism>
<evidence type="ECO:0000256" key="4">
    <source>
        <dbReference type="PIRSR" id="PIRSR603782-2"/>
    </source>
</evidence>
<dbReference type="AlphaFoldDB" id="A0A6G9AJB5"/>
<dbReference type="GO" id="GO:0046872">
    <property type="term" value="F:metal ion binding"/>
    <property type="evidence" value="ECO:0007669"/>
    <property type="project" value="UniProtKB-KW"/>
</dbReference>
<feature type="binding site" evidence="3">
    <location>
        <position position="100"/>
    </location>
    <ligand>
        <name>Cu cation</name>
        <dbReference type="ChEBI" id="CHEBI:23378"/>
    </ligand>
</feature>
<evidence type="ECO:0000256" key="3">
    <source>
        <dbReference type="PIRSR" id="PIRSR603782-1"/>
    </source>
</evidence>
<gene>
    <name evidence="6" type="ORF">G8759_06860</name>
</gene>
<dbReference type="Proteomes" id="UP000501802">
    <property type="component" value="Chromosome"/>
</dbReference>
<comment type="similarity">
    <text evidence="1">Belongs to the SCO1/2 family.</text>
</comment>
<proteinExistence type="inferred from homology"/>
<dbReference type="RefSeq" id="WP_167206447.1">
    <property type="nucleotide sequence ID" value="NZ_CP050063.1"/>
</dbReference>
<reference evidence="6 7" key="1">
    <citation type="submission" date="2020-03" db="EMBL/GenBank/DDBJ databases">
        <authorList>
            <person name="Kim M.K."/>
        </authorList>
    </citation>
    <scope>NUCLEOTIDE SEQUENCE [LARGE SCALE GENOMIC DNA]</scope>
    <source>
        <strain evidence="6 7">BT328</strain>
    </source>
</reference>
<dbReference type="InterPro" id="IPR036249">
    <property type="entry name" value="Thioredoxin-like_sf"/>
</dbReference>
<keyword evidence="4" id="KW-1015">Disulfide bond</keyword>
<dbReference type="PROSITE" id="PS51352">
    <property type="entry name" value="THIOREDOXIN_2"/>
    <property type="match status" value="1"/>
</dbReference>
<dbReference type="PANTHER" id="PTHR12151">
    <property type="entry name" value="ELECTRON TRANSPORT PROTIN SCO1/SENC FAMILY MEMBER"/>
    <property type="match status" value="1"/>
</dbReference>
<sequence>MSGIQLLFRINSLLFLLAGLIGCRQSDETADRQQALVSEPVPYYNTPDFTPVWLTNPIDIQQKITHRIADFAFYDQTNRLFTQDSIANKIYVANFFFTACPSICPKMTNLLKAVQDTFLHEPKVALVSFSVTPWLDSIPRLRQYAANKGIISTKWHLLTGERGKLYELARRSYFAEEAIGFSKDSTEFLHTEHLILVDQNRRIRGFYNGTLPLDVDKLIADMNTLLRE</sequence>
<evidence type="ECO:0000256" key="2">
    <source>
        <dbReference type="ARBA" id="ARBA00023008"/>
    </source>
</evidence>
<dbReference type="SUPFAM" id="SSF52833">
    <property type="entry name" value="Thioredoxin-like"/>
    <property type="match status" value="1"/>
</dbReference>
<keyword evidence="7" id="KW-1185">Reference proteome</keyword>
<feature type="binding site" evidence="3">
    <location>
        <position position="104"/>
    </location>
    <ligand>
        <name>Cu cation</name>
        <dbReference type="ChEBI" id="CHEBI:23378"/>
    </ligand>
</feature>
<protein>
    <submittedName>
        <fullName evidence="6">SCO family protein</fullName>
    </submittedName>
</protein>
<feature type="binding site" evidence="3">
    <location>
        <position position="190"/>
    </location>
    <ligand>
        <name>Cu cation</name>
        <dbReference type="ChEBI" id="CHEBI:23378"/>
    </ligand>
</feature>
<accession>A0A6G9AJB5</accession>